<sequence length="718" mass="76338">MAGSSGVLISPPITQNPISSNLASSTRPPSTAFGKSPITLFSQFSLPTGTHSSVPSLPPLVAPLSASSLSPPPFLIFSLLPVDSSDPFPSLIRDGRVHTPVPDASFLKVTSGSVPHSPATFNAGPASEFLLVDKSKQEDATILIASYLPYLGLTTLPANPPTAPYPSLAVNVPSSSWTDTYKQDFGGPPSRLGNIVPLRELANVRQSHTKKSASMKGHSNSFAILQSVNTIEPSVLAEVGSLKQPKSQRRQKSTSKNPKGDRVFLVKPLLPLRCLAYTNMEEEIVDEHDAGVISADSDSLHLQAIENNSVEDGEKRWPGWPGDNVFRILVPAQKVGSIIGRKGEYIKKMCEETKARIKILDGPPGTLERAVMISAKEEPDSPMPPAIDGLLRVHKRIINADGELSQASSGQTVITRLLVASTQAGSLIGKQGATVKSIQDASNCNIRVLGGEHLPLFALQDDSVVEIQGESTSVNKAVELIASQLRKFLVDHGVVAVFEKQMQSPNIRANQNLPPPEPWGPPQAFSVNAGGGAGFGPNPQYMQPRHSFDHYYPPTDFHPEKQPRQAPPMYGRDAPIGISPSSTQPQQSMVTKVTQHMQIPLSYADAVIGASGANISYMRRASGATITIQEARGVPGEMTVEISGSASQIQAAQQLIQNAMAEAASNAQNAATGSFSQGYGSYPPPGQVYASPSSNPTGQLNHAPAADYGSVYGAHYGY</sequence>
<dbReference type="PROSITE" id="PS50084">
    <property type="entry name" value="KH_TYPE_1"/>
    <property type="match status" value="3"/>
</dbReference>
<gene>
    <name evidence="5" type="ORF">Nepgr_032679</name>
</gene>
<accession>A0AAD3TKI9</accession>
<feature type="region of interest" description="Disordered" evidence="3">
    <location>
        <begin position="239"/>
        <end position="260"/>
    </location>
</feature>
<dbReference type="SMART" id="SM00322">
    <property type="entry name" value="KH"/>
    <property type="match status" value="3"/>
</dbReference>
<reference evidence="5" key="1">
    <citation type="submission" date="2023-05" db="EMBL/GenBank/DDBJ databases">
        <title>Nepenthes gracilis genome sequencing.</title>
        <authorList>
            <person name="Fukushima K."/>
        </authorList>
    </citation>
    <scope>NUCLEOTIDE SEQUENCE</scope>
    <source>
        <strain evidence="5">SING2019-196</strain>
    </source>
</reference>
<proteinExistence type="predicted"/>
<feature type="domain" description="K Homology" evidence="4">
    <location>
        <begin position="591"/>
        <end position="661"/>
    </location>
</feature>
<feature type="compositionally biased region" description="Polar residues" evidence="3">
    <location>
        <begin position="690"/>
        <end position="700"/>
    </location>
</feature>
<protein>
    <recommendedName>
        <fullName evidence="4">K Homology domain-containing protein</fullName>
    </recommendedName>
</protein>
<dbReference type="SUPFAM" id="SSF54791">
    <property type="entry name" value="Eukaryotic type KH-domain (KH-domain type I)"/>
    <property type="match status" value="3"/>
</dbReference>
<evidence type="ECO:0000259" key="4">
    <source>
        <dbReference type="SMART" id="SM00322"/>
    </source>
</evidence>
<dbReference type="Gene3D" id="3.30.310.210">
    <property type="match status" value="1"/>
</dbReference>
<dbReference type="CDD" id="cd22459">
    <property type="entry name" value="KH-I_PEPPER_rpt1_like"/>
    <property type="match status" value="1"/>
</dbReference>
<evidence type="ECO:0000256" key="1">
    <source>
        <dbReference type="ARBA" id="ARBA00022737"/>
    </source>
</evidence>
<feature type="region of interest" description="Disordered" evidence="3">
    <location>
        <begin position="530"/>
        <end position="587"/>
    </location>
</feature>
<dbReference type="Proteomes" id="UP001279734">
    <property type="component" value="Unassembled WGS sequence"/>
</dbReference>
<comment type="caution">
    <text evidence="5">The sequence shown here is derived from an EMBL/GenBank/DDBJ whole genome shotgun (WGS) entry which is preliminary data.</text>
</comment>
<dbReference type="Gene3D" id="3.30.1370.10">
    <property type="entry name" value="K Homology domain, type 1"/>
    <property type="match status" value="1"/>
</dbReference>
<dbReference type="Pfam" id="PF00013">
    <property type="entry name" value="KH_1"/>
    <property type="match status" value="3"/>
</dbReference>
<evidence type="ECO:0000313" key="6">
    <source>
        <dbReference type="Proteomes" id="UP001279734"/>
    </source>
</evidence>
<evidence type="ECO:0000256" key="3">
    <source>
        <dbReference type="SAM" id="MobiDB-lite"/>
    </source>
</evidence>
<keyword evidence="2" id="KW-0694">RNA-binding</keyword>
<feature type="domain" description="K Homology" evidence="4">
    <location>
        <begin position="411"/>
        <end position="486"/>
    </location>
</feature>
<keyword evidence="1" id="KW-0677">Repeat</keyword>
<feature type="region of interest" description="Disordered" evidence="3">
    <location>
        <begin position="1"/>
        <end position="30"/>
    </location>
</feature>
<dbReference type="InterPro" id="IPR036612">
    <property type="entry name" value="KH_dom_type_1_sf"/>
</dbReference>
<dbReference type="InterPro" id="IPR004087">
    <property type="entry name" value="KH_dom"/>
</dbReference>
<evidence type="ECO:0000256" key="2">
    <source>
        <dbReference type="PROSITE-ProRule" id="PRU00117"/>
    </source>
</evidence>
<dbReference type="CDD" id="cd22460">
    <property type="entry name" value="KH-I_PEPPER_rpt2_like"/>
    <property type="match status" value="1"/>
</dbReference>
<dbReference type="PANTHER" id="PTHR10288">
    <property type="entry name" value="KH DOMAIN CONTAINING RNA BINDING PROTEIN"/>
    <property type="match status" value="1"/>
</dbReference>
<name>A0AAD3TKI9_NEPGR</name>
<keyword evidence="6" id="KW-1185">Reference proteome</keyword>
<evidence type="ECO:0000313" key="5">
    <source>
        <dbReference type="EMBL" id="GMH30836.1"/>
    </source>
</evidence>
<feature type="domain" description="K Homology" evidence="4">
    <location>
        <begin position="322"/>
        <end position="395"/>
    </location>
</feature>
<dbReference type="EMBL" id="BSYO01000039">
    <property type="protein sequence ID" value="GMH30836.1"/>
    <property type="molecule type" value="Genomic_DNA"/>
</dbReference>
<dbReference type="GO" id="GO:0003723">
    <property type="term" value="F:RNA binding"/>
    <property type="evidence" value="ECO:0007669"/>
    <property type="project" value="UniProtKB-UniRule"/>
</dbReference>
<feature type="region of interest" description="Disordered" evidence="3">
    <location>
        <begin position="683"/>
        <end position="704"/>
    </location>
</feature>
<dbReference type="InterPro" id="IPR004088">
    <property type="entry name" value="KH_dom_type_1"/>
</dbReference>
<dbReference type="AlphaFoldDB" id="A0AAD3TKI9"/>
<feature type="compositionally biased region" description="Polar residues" evidence="3">
    <location>
        <begin position="12"/>
        <end position="29"/>
    </location>
</feature>
<organism evidence="5 6">
    <name type="scientific">Nepenthes gracilis</name>
    <name type="common">Slender pitcher plant</name>
    <dbReference type="NCBI Taxonomy" id="150966"/>
    <lineage>
        <taxon>Eukaryota</taxon>
        <taxon>Viridiplantae</taxon>
        <taxon>Streptophyta</taxon>
        <taxon>Embryophyta</taxon>
        <taxon>Tracheophyta</taxon>
        <taxon>Spermatophyta</taxon>
        <taxon>Magnoliopsida</taxon>
        <taxon>eudicotyledons</taxon>
        <taxon>Gunneridae</taxon>
        <taxon>Pentapetalae</taxon>
        <taxon>Caryophyllales</taxon>
        <taxon>Nepenthaceae</taxon>
        <taxon>Nepenthes</taxon>
    </lineage>
</organism>